<dbReference type="Proteomes" id="UP001589748">
    <property type="component" value="Unassembled WGS sequence"/>
</dbReference>
<feature type="region of interest" description="Disordered" evidence="1">
    <location>
        <begin position="18"/>
        <end position="38"/>
    </location>
</feature>
<protein>
    <submittedName>
        <fullName evidence="2">Uncharacterized protein</fullName>
    </submittedName>
</protein>
<evidence type="ECO:0000256" key="1">
    <source>
        <dbReference type="SAM" id="MobiDB-lite"/>
    </source>
</evidence>
<accession>A0ABV5LUI5</accession>
<reference evidence="2 3" key="1">
    <citation type="submission" date="2024-09" db="EMBL/GenBank/DDBJ databases">
        <authorList>
            <person name="Sun Q."/>
            <person name="Mori K."/>
        </authorList>
    </citation>
    <scope>NUCLEOTIDE SEQUENCE [LARGE SCALE GENOMIC DNA]</scope>
    <source>
        <strain evidence="2 3">TISTR 1856</strain>
    </source>
</reference>
<organism evidence="2 3">
    <name type="scientific">Kineococcus gynurae</name>
    <dbReference type="NCBI Taxonomy" id="452979"/>
    <lineage>
        <taxon>Bacteria</taxon>
        <taxon>Bacillati</taxon>
        <taxon>Actinomycetota</taxon>
        <taxon>Actinomycetes</taxon>
        <taxon>Kineosporiales</taxon>
        <taxon>Kineosporiaceae</taxon>
        <taxon>Kineococcus</taxon>
    </lineage>
</organism>
<feature type="compositionally biased region" description="Low complexity" evidence="1">
    <location>
        <begin position="23"/>
        <end position="32"/>
    </location>
</feature>
<gene>
    <name evidence="2" type="ORF">ACFFVI_12270</name>
</gene>
<feature type="region of interest" description="Disordered" evidence="1">
    <location>
        <begin position="54"/>
        <end position="77"/>
    </location>
</feature>
<evidence type="ECO:0000313" key="3">
    <source>
        <dbReference type="Proteomes" id="UP001589748"/>
    </source>
</evidence>
<dbReference type="RefSeq" id="WP_380137923.1">
    <property type="nucleotide sequence ID" value="NZ_JBHLUI010000008.1"/>
</dbReference>
<name>A0ABV5LUI5_9ACTN</name>
<dbReference type="EMBL" id="JBHMDM010000007">
    <property type="protein sequence ID" value="MFB9377743.1"/>
    <property type="molecule type" value="Genomic_DNA"/>
</dbReference>
<evidence type="ECO:0000313" key="2">
    <source>
        <dbReference type="EMBL" id="MFB9377743.1"/>
    </source>
</evidence>
<sequence>MSRVEQWTWTYTDTEGRAVESVPDTGPPTTGGFPSRSDAEVWIGQRWRELRRHGVEHAHLHGDGRPVGPPLSLHPAD</sequence>
<proteinExistence type="predicted"/>
<keyword evidence="3" id="KW-1185">Reference proteome</keyword>
<comment type="caution">
    <text evidence="2">The sequence shown here is derived from an EMBL/GenBank/DDBJ whole genome shotgun (WGS) entry which is preliminary data.</text>
</comment>
<feature type="compositionally biased region" description="Basic and acidic residues" evidence="1">
    <location>
        <begin position="54"/>
        <end position="64"/>
    </location>
</feature>